<keyword evidence="2" id="KW-1185">Reference proteome</keyword>
<organism evidence="1 2">
    <name type="scientific">Gigaspora margarita</name>
    <dbReference type="NCBI Taxonomy" id="4874"/>
    <lineage>
        <taxon>Eukaryota</taxon>
        <taxon>Fungi</taxon>
        <taxon>Fungi incertae sedis</taxon>
        <taxon>Mucoromycota</taxon>
        <taxon>Glomeromycotina</taxon>
        <taxon>Glomeromycetes</taxon>
        <taxon>Diversisporales</taxon>
        <taxon>Gigasporaceae</taxon>
        <taxon>Gigaspora</taxon>
    </lineage>
</organism>
<proteinExistence type="predicted"/>
<evidence type="ECO:0000313" key="2">
    <source>
        <dbReference type="Proteomes" id="UP000789901"/>
    </source>
</evidence>
<dbReference type="EMBL" id="CAJVQB010141990">
    <property type="protein sequence ID" value="CAG8854753.1"/>
    <property type="molecule type" value="Genomic_DNA"/>
</dbReference>
<dbReference type="Proteomes" id="UP000789901">
    <property type="component" value="Unassembled WGS sequence"/>
</dbReference>
<gene>
    <name evidence="1" type="ORF">GMARGA_LOCUS43574</name>
</gene>
<accession>A0ABN7XHJ4</accession>
<reference evidence="1 2" key="1">
    <citation type="submission" date="2021-06" db="EMBL/GenBank/DDBJ databases">
        <authorList>
            <person name="Kallberg Y."/>
            <person name="Tangrot J."/>
            <person name="Rosling A."/>
        </authorList>
    </citation>
    <scope>NUCLEOTIDE SEQUENCE [LARGE SCALE GENOMIC DNA]</scope>
    <source>
        <strain evidence="1 2">120-4 pot B 10/14</strain>
    </source>
</reference>
<sequence length="41" mass="4917">CPVPKMRDTIWNGCHQLMIIEENYFVYNKKKAQINLHSQPK</sequence>
<evidence type="ECO:0000313" key="1">
    <source>
        <dbReference type="EMBL" id="CAG8854753.1"/>
    </source>
</evidence>
<name>A0ABN7XHJ4_GIGMA</name>
<comment type="caution">
    <text evidence="1">The sequence shown here is derived from an EMBL/GenBank/DDBJ whole genome shotgun (WGS) entry which is preliminary data.</text>
</comment>
<protein>
    <submittedName>
        <fullName evidence="1">26300_t:CDS:1</fullName>
    </submittedName>
</protein>
<feature type="non-terminal residue" evidence="1">
    <location>
        <position position="41"/>
    </location>
</feature>
<feature type="non-terminal residue" evidence="1">
    <location>
        <position position="1"/>
    </location>
</feature>